<evidence type="ECO:0000313" key="3">
    <source>
        <dbReference type="Proteomes" id="UP001178888"/>
    </source>
</evidence>
<protein>
    <submittedName>
        <fullName evidence="2">Uncharacterized protein</fullName>
    </submittedName>
</protein>
<organism evidence="2 3">
    <name type="scientific">Bacillus salipaludis</name>
    <dbReference type="NCBI Taxonomy" id="2547811"/>
    <lineage>
        <taxon>Bacteria</taxon>
        <taxon>Bacillati</taxon>
        <taxon>Bacillota</taxon>
        <taxon>Bacilli</taxon>
        <taxon>Bacillales</taxon>
        <taxon>Bacillaceae</taxon>
        <taxon>Bacillus</taxon>
    </lineage>
</organism>
<feature type="region of interest" description="Disordered" evidence="1">
    <location>
        <begin position="49"/>
        <end position="81"/>
    </location>
</feature>
<dbReference type="EMBL" id="JAVGVR010000001">
    <property type="protein sequence ID" value="MDQ6596943.1"/>
    <property type="molecule type" value="Genomic_DNA"/>
</dbReference>
<sequence>MAVLKDNGDILYGVDWSGRHVDFLKMLTHFLRAWADSRKQFSVLLGVRDRGDPQERSDEDAPRTACAWSGNQQPSLTEPIF</sequence>
<dbReference type="Proteomes" id="UP001178888">
    <property type="component" value="Unassembled WGS sequence"/>
</dbReference>
<dbReference type="AlphaFoldDB" id="A0AA90R6R3"/>
<reference evidence="2" key="1">
    <citation type="submission" date="2023-08" db="EMBL/GenBank/DDBJ databases">
        <title>Nitrogen cycling bacteria in agricultural field soils.</title>
        <authorList>
            <person name="Jang J."/>
        </authorList>
    </citation>
    <scope>NUCLEOTIDE SEQUENCE</scope>
    <source>
        <strain evidence="2">PS3-36</strain>
    </source>
</reference>
<proteinExistence type="predicted"/>
<dbReference type="RefSeq" id="WP_308913171.1">
    <property type="nucleotide sequence ID" value="NZ_JAVGVR010000001.1"/>
</dbReference>
<comment type="caution">
    <text evidence="2">The sequence shown here is derived from an EMBL/GenBank/DDBJ whole genome shotgun (WGS) entry which is preliminary data.</text>
</comment>
<feature type="compositionally biased region" description="Basic and acidic residues" evidence="1">
    <location>
        <begin position="49"/>
        <end position="62"/>
    </location>
</feature>
<accession>A0AA90R6R3</accession>
<keyword evidence="3" id="KW-1185">Reference proteome</keyword>
<name>A0AA90R6R3_9BACI</name>
<evidence type="ECO:0000256" key="1">
    <source>
        <dbReference type="SAM" id="MobiDB-lite"/>
    </source>
</evidence>
<evidence type="ECO:0000313" key="2">
    <source>
        <dbReference type="EMBL" id="MDQ6596943.1"/>
    </source>
</evidence>
<gene>
    <name evidence="2" type="ORF">RCG21_11365</name>
</gene>
<feature type="compositionally biased region" description="Polar residues" evidence="1">
    <location>
        <begin position="69"/>
        <end position="81"/>
    </location>
</feature>